<dbReference type="InterPro" id="IPR037739">
    <property type="entry name" value="C6orf141"/>
</dbReference>
<gene>
    <name evidence="2" type="ORF">GW7_05926</name>
</gene>
<name>G5BFM2_HETGA</name>
<evidence type="ECO:0000313" key="3">
    <source>
        <dbReference type="Proteomes" id="UP000006813"/>
    </source>
</evidence>
<feature type="region of interest" description="Disordered" evidence="1">
    <location>
        <begin position="90"/>
        <end position="142"/>
    </location>
</feature>
<dbReference type="eggNOG" id="ENOG502SVK6">
    <property type="taxonomic scope" value="Eukaryota"/>
</dbReference>
<feature type="region of interest" description="Disordered" evidence="1">
    <location>
        <begin position="1"/>
        <end position="65"/>
    </location>
</feature>
<evidence type="ECO:0000313" key="2">
    <source>
        <dbReference type="EMBL" id="EHB08083.1"/>
    </source>
</evidence>
<sequence length="190" mass="20272">MGTPGGACGSPSQPGAGGVLSERCGAPVPSLASGAPRPEPAEASGGLGGAREELSAGCAPGRRARERDCESWVREKVLFLMHPERWLGTQGDSQWEEVASGEALPEPGRDDHDLECACPRFPQEKRLSGRRGAPAAARPRPRVPARPVLVRVVDSQVTQEVQRTAWGQGRVTTRTEERSVTAVTFRTGRE</sequence>
<feature type="region of interest" description="Disordered" evidence="1">
    <location>
        <begin position="168"/>
        <end position="190"/>
    </location>
</feature>
<dbReference type="PANTHER" id="PTHR36880">
    <property type="entry name" value="9130008F23RIK PROTEIN"/>
    <property type="match status" value="1"/>
</dbReference>
<proteinExistence type="predicted"/>
<dbReference type="InParanoid" id="G5BFM2"/>
<dbReference type="Proteomes" id="UP000006813">
    <property type="component" value="Unassembled WGS sequence"/>
</dbReference>
<evidence type="ECO:0000256" key="1">
    <source>
        <dbReference type="SAM" id="MobiDB-lite"/>
    </source>
</evidence>
<reference evidence="2 3" key="1">
    <citation type="journal article" date="2011" name="Nature">
        <title>Genome sequencing reveals insights into physiology and longevity of the naked mole rat.</title>
        <authorList>
            <person name="Kim E.B."/>
            <person name="Fang X."/>
            <person name="Fushan A.A."/>
            <person name="Huang Z."/>
            <person name="Lobanov A.V."/>
            <person name="Han L."/>
            <person name="Marino S.M."/>
            <person name="Sun X."/>
            <person name="Turanov A.A."/>
            <person name="Yang P."/>
            <person name="Yim S.H."/>
            <person name="Zhao X."/>
            <person name="Kasaikina M.V."/>
            <person name="Stoletzki N."/>
            <person name="Peng C."/>
            <person name="Polak P."/>
            <person name="Xiong Z."/>
            <person name="Kiezun A."/>
            <person name="Zhu Y."/>
            <person name="Chen Y."/>
            <person name="Kryukov G.V."/>
            <person name="Zhang Q."/>
            <person name="Peshkin L."/>
            <person name="Yang L."/>
            <person name="Bronson R.T."/>
            <person name="Buffenstein R."/>
            <person name="Wang B."/>
            <person name="Han C."/>
            <person name="Li Q."/>
            <person name="Chen L."/>
            <person name="Zhao W."/>
            <person name="Sunyaev S.R."/>
            <person name="Park T.J."/>
            <person name="Zhang G."/>
            <person name="Wang J."/>
            <person name="Gladyshev V.N."/>
        </authorList>
    </citation>
    <scope>NUCLEOTIDE SEQUENCE [LARGE SCALE GENOMIC DNA]</scope>
</reference>
<accession>G5BFM2</accession>
<protein>
    <submittedName>
        <fullName evidence="2">Uncharacterized protein</fullName>
    </submittedName>
</protein>
<dbReference type="FunCoup" id="G5BFM2">
    <property type="interactions" value="5"/>
</dbReference>
<organism evidence="2 3">
    <name type="scientific">Heterocephalus glaber</name>
    <name type="common">Naked mole rat</name>
    <dbReference type="NCBI Taxonomy" id="10181"/>
    <lineage>
        <taxon>Eukaryota</taxon>
        <taxon>Metazoa</taxon>
        <taxon>Chordata</taxon>
        <taxon>Craniata</taxon>
        <taxon>Vertebrata</taxon>
        <taxon>Euteleostomi</taxon>
        <taxon>Mammalia</taxon>
        <taxon>Eutheria</taxon>
        <taxon>Euarchontoglires</taxon>
        <taxon>Glires</taxon>
        <taxon>Rodentia</taxon>
        <taxon>Hystricomorpha</taxon>
        <taxon>Bathyergidae</taxon>
        <taxon>Heterocephalus</taxon>
    </lineage>
</organism>
<dbReference type="STRING" id="10181.G5BFM2"/>
<dbReference type="EMBL" id="JH170047">
    <property type="protein sequence ID" value="EHB08083.1"/>
    <property type="molecule type" value="Genomic_DNA"/>
</dbReference>
<dbReference type="AlphaFoldDB" id="G5BFM2"/>
<dbReference type="PANTHER" id="PTHR36880:SF1">
    <property type="entry name" value="9130008F23RIK PROTEIN"/>
    <property type="match status" value="1"/>
</dbReference>